<evidence type="ECO:0000313" key="3">
    <source>
        <dbReference type="Proteomes" id="UP000006772"/>
    </source>
</evidence>
<evidence type="ECO:0000259" key="1">
    <source>
        <dbReference type="Pfam" id="PF09664"/>
    </source>
</evidence>
<dbReference type="InterPro" id="IPR024465">
    <property type="entry name" value="DUF2399"/>
</dbReference>
<gene>
    <name evidence="2" type="ORF">HFRIS_021441</name>
</gene>
<dbReference type="Gene3D" id="3.40.1360.10">
    <property type="match status" value="1"/>
</dbReference>
<reference evidence="2 3" key="1">
    <citation type="journal article" date="2013" name="Front. Microbiol.">
        <title>The genome of the endophytic bacterium H. frisingense GSF30(T) identifies diverse strategies in the Herbaspirillum genus to interact with plants.</title>
        <authorList>
            <person name="Straub D."/>
            <person name="Rothballer M."/>
            <person name="Hartmann A."/>
            <person name="Ludewig U."/>
        </authorList>
    </citation>
    <scope>NUCLEOTIDE SEQUENCE [LARGE SCALE GENOMIC DNA]</scope>
    <source>
        <strain evidence="2 3">GSF30</strain>
    </source>
</reference>
<dbReference type="Pfam" id="PF09664">
    <property type="entry name" value="DUF2399"/>
    <property type="match status" value="1"/>
</dbReference>
<name>A0AAI9IAQ7_9BURK</name>
<dbReference type="SUPFAM" id="SSF56726">
    <property type="entry name" value="DNA topoisomerase IV, alpha subunit"/>
    <property type="match status" value="1"/>
</dbReference>
<protein>
    <recommendedName>
        <fullName evidence="1">DUF2399 domain-containing protein</fullName>
    </recommendedName>
</protein>
<sequence length="408" mass="46070">MSALLETPHGRDQHDLVAAHAVPDSLLLLDKEERAALERWARGEAGSRSRDAMLKEAQSVGLGIERAERLCQRLLQEGWISRREELKGGNWLWKTIAWRDLRRLQGLLGIIHAEQRKQARQAMLEQAWQWLHERGNVQQTLLDPDLLDELTLALKALEEDKSLRADVLEARLGLLRALAAWHDSGQQGLRRNFALHARDLTKSLSASEWRWLDALFDLERLGIASFAQVGWLSGDLVFSWQGRRLELAPLHCIGLPLDDLLVADALTAPRQWWLIENRTSFELQARQRQAGVALLWMPGRPSSAWLATVSHLLQLAPAPAWISADADPAGVDIACTVGSRWEQAGLAWEPYQMGLAQWQSTTQRWPLNAHDRRLLGVLLARPSLPASLRALCEAMQTEGRKAEQEAWL</sequence>
<dbReference type="EMBL" id="AEEC02000042">
    <property type="protein sequence ID" value="EOA02685.1"/>
    <property type="molecule type" value="Genomic_DNA"/>
</dbReference>
<dbReference type="Proteomes" id="UP000006772">
    <property type="component" value="Unassembled WGS sequence"/>
</dbReference>
<dbReference type="InterPro" id="IPR036078">
    <property type="entry name" value="Spo11/TopoVI_A_sf"/>
</dbReference>
<accession>A0AAI9IAQ7</accession>
<evidence type="ECO:0000313" key="2">
    <source>
        <dbReference type="EMBL" id="EOA02685.1"/>
    </source>
</evidence>
<comment type="caution">
    <text evidence="2">The sequence shown here is derived from an EMBL/GenBank/DDBJ whole genome shotgun (WGS) entry which is preliminary data.</text>
</comment>
<proteinExistence type="predicted"/>
<dbReference type="AlphaFoldDB" id="A0AAI9IAQ7"/>
<dbReference type="GO" id="GO:0003677">
    <property type="term" value="F:DNA binding"/>
    <property type="evidence" value="ECO:0007669"/>
    <property type="project" value="InterPro"/>
</dbReference>
<dbReference type="GO" id="GO:0005694">
    <property type="term" value="C:chromosome"/>
    <property type="evidence" value="ECO:0007669"/>
    <property type="project" value="InterPro"/>
</dbReference>
<dbReference type="RefSeq" id="WP_006465088.1">
    <property type="nucleotide sequence ID" value="NZ_AEEC02000042.1"/>
</dbReference>
<organism evidence="2 3">
    <name type="scientific">Herbaspirillum frisingense GSF30</name>
    <dbReference type="NCBI Taxonomy" id="864073"/>
    <lineage>
        <taxon>Bacteria</taxon>
        <taxon>Pseudomonadati</taxon>
        <taxon>Pseudomonadota</taxon>
        <taxon>Betaproteobacteria</taxon>
        <taxon>Burkholderiales</taxon>
        <taxon>Oxalobacteraceae</taxon>
        <taxon>Herbaspirillum</taxon>
    </lineage>
</organism>
<feature type="domain" description="DUF2399" evidence="1">
    <location>
        <begin position="259"/>
        <end position="407"/>
    </location>
</feature>